<evidence type="ECO:0000256" key="1">
    <source>
        <dbReference type="SAM" id="Coils"/>
    </source>
</evidence>
<dbReference type="AlphaFoldDB" id="A0A0T6B0B8"/>
<keyword evidence="4" id="KW-1185">Reference proteome</keyword>
<dbReference type="OrthoDB" id="10035579at2759"/>
<proteinExistence type="predicted"/>
<evidence type="ECO:0000256" key="2">
    <source>
        <dbReference type="SAM" id="MobiDB-lite"/>
    </source>
</evidence>
<gene>
    <name evidence="3" type="ORF">AMK59_6745</name>
</gene>
<evidence type="ECO:0000313" key="3">
    <source>
        <dbReference type="EMBL" id="KRT80541.1"/>
    </source>
</evidence>
<feature type="coiled-coil region" evidence="1">
    <location>
        <begin position="458"/>
        <end position="492"/>
    </location>
</feature>
<reference evidence="3 4" key="1">
    <citation type="submission" date="2015-09" db="EMBL/GenBank/DDBJ databases">
        <title>Draft genome of the scarab beetle Oryctes borbonicus.</title>
        <authorList>
            <person name="Meyer J.M."/>
            <person name="Markov G.V."/>
            <person name="Baskaran P."/>
            <person name="Herrmann M."/>
            <person name="Sommer R.J."/>
            <person name="Roedelsperger C."/>
        </authorList>
    </citation>
    <scope>NUCLEOTIDE SEQUENCE [LARGE SCALE GENOMIC DNA]</scope>
    <source>
        <strain evidence="3">OB123</strain>
        <tissue evidence="3">Whole animal</tissue>
    </source>
</reference>
<feature type="compositionally biased region" description="Polar residues" evidence="2">
    <location>
        <begin position="183"/>
        <end position="194"/>
    </location>
</feature>
<feature type="compositionally biased region" description="Polar residues" evidence="2">
    <location>
        <begin position="21"/>
        <end position="33"/>
    </location>
</feature>
<organism evidence="3 4">
    <name type="scientific">Oryctes borbonicus</name>
    <dbReference type="NCBI Taxonomy" id="1629725"/>
    <lineage>
        <taxon>Eukaryota</taxon>
        <taxon>Metazoa</taxon>
        <taxon>Ecdysozoa</taxon>
        <taxon>Arthropoda</taxon>
        <taxon>Hexapoda</taxon>
        <taxon>Insecta</taxon>
        <taxon>Pterygota</taxon>
        <taxon>Neoptera</taxon>
        <taxon>Endopterygota</taxon>
        <taxon>Coleoptera</taxon>
        <taxon>Polyphaga</taxon>
        <taxon>Scarabaeiformia</taxon>
        <taxon>Scarabaeidae</taxon>
        <taxon>Dynastinae</taxon>
        <taxon>Oryctes</taxon>
    </lineage>
</organism>
<comment type="caution">
    <text evidence="3">The sequence shown here is derived from an EMBL/GenBank/DDBJ whole genome shotgun (WGS) entry which is preliminary data.</text>
</comment>
<keyword evidence="1" id="KW-0175">Coiled coil</keyword>
<feature type="non-terminal residue" evidence="3">
    <location>
        <position position="585"/>
    </location>
</feature>
<dbReference type="Proteomes" id="UP000051574">
    <property type="component" value="Unassembled WGS sequence"/>
</dbReference>
<dbReference type="EMBL" id="LJIG01022450">
    <property type="protein sequence ID" value="KRT80541.1"/>
    <property type="molecule type" value="Genomic_DNA"/>
</dbReference>
<feature type="region of interest" description="Disordered" evidence="2">
    <location>
        <begin position="127"/>
        <end position="194"/>
    </location>
</feature>
<sequence length="585" mass="64586">MPRVAPQTAYSAIADEVADSASKNNKLLPNPSNTERKRPASMCTATGLSDNKPISFRMPEPPKLDDTKKRKLSIPIECNNLAQHLMGPPKISKIQQIYRQKTKARQKELQLKAKQDQVKPDGNLLQQKLQPQQQQQTQQKSPTPNQCDSPKVNIIENISVPTTEAEDNETRRETMEISMGKGSESNSISPQPGCSIENQAPKSKTTMSCPKLNQHITLKHVTSSPSGEKQIKVCGTRKSLTTKCITTGQKLIVVSNPQSITTSSILQRTLTIPFVKNISVKNFDKFKIVTTNATPNIQLTTLTTSGQPTATKHKVVTVRTNPTVKKVIPLSQLQVLNAKGSIKVLPLGGKIVTKTSTGTTPVYIVNSGNIQCITKSTTSTPIIMTCKTQDSLDNKSLLVLKNPDIIPKEAVDSLEQNEELLVKEESLEDNKSNVLLDIMEAAGVRSCDTDNFGEVQMKNESVNENTCLIENIEEVKEESSSMKEERTDLDDNRLFTHSINMEHNGDEKSLTNDPFACMIEEKPSEQDIPDNKFEESFGNPSCDTGTLDPTTGLYTLTTIDDVPCESLNVESRETVTNEPIEERLN</sequence>
<name>A0A0T6B0B8_9SCAR</name>
<feature type="compositionally biased region" description="Low complexity" evidence="2">
    <location>
        <begin position="127"/>
        <end position="146"/>
    </location>
</feature>
<evidence type="ECO:0000313" key="4">
    <source>
        <dbReference type="Proteomes" id="UP000051574"/>
    </source>
</evidence>
<accession>A0A0T6B0B8</accession>
<feature type="region of interest" description="Disordered" evidence="2">
    <location>
        <begin position="16"/>
        <end position="69"/>
    </location>
</feature>
<protein>
    <submittedName>
        <fullName evidence="3">Uncharacterized protein</fullName>
    </submittedName>
</protein>